<name>A0AAD9QUK2_ACRCE</name>
<dbReference type="AlphaFoldDB" id="A0AAD9QUK2"/>
<accession>A0AAD9QUK2</accession>
<evidence type="ECO:0000313" key="3">
    <source>
        <dbReference type="Proteomes" id="UP001249851"/>
    </source>
</evidence>
<dbReference type="PANTHER" id="PTHR21228:SF40">
    <property type="entry name" value="LD45607P"/>
    <property type="match status" value="1"/>
</dbReference>
<evidence type="ECO:0000313" key="2">
    <source>
        <dbReference type="EMBL" id="KAK2567642.1"/>
    </source>
</evidence>
<dbReference type="Proteomes" id="UP001249851">
    <property type="component" value="Unassembled WGS sequence"/>
</dbReference>
<feature type="domain" description="RNA-editing substrate-binding complex 6 protein" evidence="1">
    <location>
        <begin position="210"/>
        <end position="452"/>
    </location>
</feature>
<proteinExistence type="predicted"/>
<dbReference type="InterPro" id="IPR058917">
    <property type="entry name" value="RESC6_dom"/>
</dbReference>
<sequence>MDKVGYETMVHRVFNIIFSTQSYFARLYPVLRTGIFKPLETKVRYCTGKAFPVCMCQVLQTSGTHVKDTRFVCVKQYSFNSISPTDLAKDIAAMKNAGGYLDLYSNFKNSSGMTQVNRITILHNLAKFAVSPPKKNFSVTKNVLQEQKHVFFDMLDSIGADFSKCKPRDLASIVWALGKLRENVVWFVMECEKEILKRDEKTVTPPAVCQFLNGFASLDLRGLEIFSVIEQRVIDGKLNLKDFENRGLSAMLWSFAKTGNGCNEFYEKMKEEILQRDLNKFSSQQLGQFLWSFGVKGIQCNELVEVIKCEMKERSLESQTNEGIKRMLRSLAKLKGSDENNSDLFQKLGEEILARGIHDFETGDLAILAWSFAKMCPKMEVIFDFLEEEISLREVSDFRNHELSLLLWSFAKVDYVSADLFNACQEEILSRNLSFFKAEQLSQLAWAFAKSTVPSSEFYIKLERQITCNLGIFSDNELCMIARGFAHASAGTVKLFKEIEEEVLDRKILNQKPNFIPELAWVFSKCSYQASSIFDEMGKVLKNEERFSFKVEELKIINKAFSKAGKDLPFKIQHKKAVMGHTTASS</sequence>
<dbReference type="GO" id="GO:0003723">
    <property type="term" value="F:RNA binding"/>
    <property type="evidence" value="ECO:0007669"/>
    <property type="project" value="TreeGrafter"/>
</dbReference>
<dbReference type="EMBL" id="JARQWQ010000014">
    <property type="protein sequence ID" value="KAK2567642.1"/>
    <property type="molecule type" value="Genomic_DNA"/>
</dbReference>
<dbReference type="GO" id="GO:0044528">
    <property type="term" value="P:regulation of mitochondrial mRNA stability"/>
    <property type="evidence" value="ECO:0007669"/>
    <property type="project" value="TreeGrafter"/>
</dbReference>
<dbReference type="Pfam" id="PF26188">
    <property type="entry name" value="RESC6"/>
    <property type="match status" value="1"/>
</dbReference>
<dbReference type="PANTHER" id="PTHR21228">
    <property type="entry name" value="FAST LEU-RICH DOMAIN-CONTAINING"/>
    <property type="match status" value="1"/>
</dbReference>
<evidence type="ECO:0000259" key="1">
    <source>
        <dbReference type="Pfam" id="PF26188"/>
    </source>
</evidence>
<organism evidence="2 3">
    <name type="scientific">Acropora cervicornis</name>
    <name type="common">Staghorn coral</name>
    <dbReference type="NCBI Taxonomy" id="6130"/>
    <lineage>
        <taxon>Eukaryota</taxon>
        <taxon>Metazoa</taxon>
        <taxon>Cnidaria</taxon>
        <taxon>Anthozoa</taxon>
        <taxon>Hexacorallia</taxon>
        <taxon>Scleractinia</taxon>
        <taxon>Astrocoeniina</taxon>
        <taxon>Acroporidae</taxon>
        <taxon>Acropora</taxon>
    </lineage>
</organism>
<dbReference type="GO" id="GO:0035770">
    <property type="term" value="C:ribonucleoprotein granule"/>
    <property type="evidence" value="ECO:0007669"/>
    <property type="project" value="TreeGrafter"/>
</dbReference>
<comment type="caution">
    <text evidence="2">The sequence shown here is derived from an EMBL/GenBank/DDBJ whole genome shotgun (WGS) entry which is preliminary data.</text>
</comment>
<protein>
    <recommendedName>
        <fullName evidence="1">RNA-editing substrate-binding complex 6 protein domain-containing protein</fullName>
    </recommendedName>
</protein>
<gene>
    <name evidence="2" type="ORF">P5673_008495</name>
</gene>
<dbReference type="InterPro" id="IPR050870">
    <property type="entry name" value="FAST_kinase"/>
</dbReference>
<reference evidence="2" key="2">
    <citation type="journal article" date="2023" name="Science">
        <title>Genomic signatures of disease resistance in endangered staghorn corals.</title>
        <authorList>
            <person name="Vollmer S.V."/>
            <person name="Selwyn J.D."/>
            <person name="Despard B.A."/>
            <person name="Roesel C.L."/>
        </authorList>
    </citation>
    <scope>NUCLEOTIDE SEQUENCE</scope>
    <source>
        <strain evidence="2">K2</strain>
    </source>
</reference>
<keyword evidence="3" id="KW-1185">Reference proteome</keyword>
<dbReference type="GO" id="GO:0000963">
    <property type="term" value="P:mitochondrial RNA processing"/>
    <property type="evidence" value="ECO:0007669"/>
    <property type="project" value="TreeGrafter"/>
</dbReference>
<dbReference type="GO" id="GO:0005759">
    <property type="term" value="C:mitochondrial matrix"/>
    <property type="evidence" value="ECO:0007669"/>
    <property type="project" value="TreeGrafter"/>
</dbReference>
<reference evidence="2" key="1">
    <citation type="journal article" date="2023" name="G3 (Bethesda)">
        <title>Whole genome assembly and annotation of the endangered Caribbean coral Acropora cervicornis.</title>
        <authorList>
            <person name="Selwyn J.D."/>
            <person name="Vollmer S.V."/>
        </authorList>
    </citation>
    <scope>NUCLEOTIDE SEQUENCE</scope>
    <source>
        <strain evidence="2">K2</strain>
    </source>
</reference>